<dbReference type="GO" id="GO:0005524">
    <property type="term" value="F:ATP binding"/>
    <property type="evidence" value="ECO:0007669"/>
    <property type="project" value="UniProtKB-KW"/>
</dbReference>
<evidence type="ECO:0000256" key="7">
    <source>
        <dbReference type="ARBA" id="ARBA00022777"/>
    </source>
</evidence>
<keyword evidence="11" id="KW-0131">Cell cycle</keyword>
<evidence type="ECO:0000256" key="9">
    <source>
        <dbReference type="ARBA" id="ARBA00023012"/>
    </source>
</evidence>
<dbReference type="CDD" id="cd13704">
    <property type="entry name" value="PBP2_HisK"/>
    <property type="match status" value="1"/>
</dbReference>
<keyword evidence="5" id="KW-0808">Transferase</keyword>
<dbReference type="PANTHER" id="PTHR45339">
    <property type="entry name" value="HYBRID SIGNAL TRANSDUCTION HISTIDINE KINASE J"/>
    <property type="match status" value="1"/>
</dbReference>
<dbReference type="Gene3D" id="3.40.50.2300">
    <property type="match status" value="1"/>
</dbReference>
<evidence type="ECO:0000256" key="11">
    <source>
        <dbReference type="ARBA" id="ARBA00023306"/>
    </source>
</evidence>
<dbReference type="InterPro" id="IPR001789">
    <property type="entry name" value="Sig_transdc_resp-reg_receiver"/>
</dbReference>
<evidence type="ECO:0000256" key="4">
    <source>
        <dbReference type="ARBA" id="ARBA00022553"/>
    </source>
</evidence>
<evidence type="ECO:0000313" key="18">
    <source>
        <dbReference type="Proteomes" id="UP000190102"/>
    </source>
</evidence>
<feature type="domain" description="Response regulatory" evidence="15">
    <location>
        <begin position="736"/>
        <end position="854"/>
    </location>
</feature>
<reference evidence="18" key="1">
    <citation type="submission" date="2017-02" db="EMBL/GenBank/DDBJ databases">
        <authorList>
            <person name="Varghese N."/>
            <person name="Submissions S."/>
        </authorList>
    </citation>
    <scope>NUCLEOTIDE SEQUENCE [LARGE SCALE GENOMIC DNA]</scope>
    <source>
        <strain evidence="18">ATCC BAA-34</strain>
    </source>
</reference>
<dbReference type="InterPro" id="IPR011006">
    <property type="entry name" value="CheY-like_superfamily"/>
</dbReference>
<keyword evidence="4 12" id="KW-0597">Phosphoprotein</keyword>
<dbReference type="InterPro" id="IPR035965">
    <property type="entry name" value="PAS-like_dom_sf"/>
</dbReference>
<keyword evidence="18" id="KW-1185">Reference proteome</keyword>
<dbReference type="Pfam" id="PF02518">
    <property type="entry name" value="HATPase_c"/>
    <property type="match status" value="1"/>
</dbReference>
<evidence type="ECO:0000259" key="14">
    <source>
        <dbReference type="PROSITE" id="PS50109"/>
    </source>
</evidence>
<evidence type="ECO:0000256" key="5">
    <source>
        <dbReference type="ARBA" id="ARBA00022679"/>
    </source>
</evidence>
<dbReference type="Pfam" id="PF13426">
    <property type="entry name" value="PAS_9"/>
    <property type="match status" value="1"/>
</dbReference>
<keyword evidence="9" id="KW-0902">Two-component regulatory system</keyword>
<dbReference type="InterPro" id="IPR005467">
    <property type="entry name" value="His_kinase_dom"/>
</dbReference>
<evidence type="ECO:0000256" key="8">
    <source>
        <dbReference type="ARBA" id="ARBA00022840"/>
    </source>
</evidence>
<keyword evidence="13" id="KW-0175">Coiled coil</keyword>
<dbReference type="PRINTS" id="PR00344">
    <property type="entry name" value="BCTRLSENSOR"/>
</dbReference>
<dbReference type="SUPFAM" id="SSF47384">
    <property type="entry name" value="Homodimeric domain of signal transducing histidine kinase"/>
    <property type="match status" value="1"/>
</dbReference>
<feature type="domain" description="PAS" evidence="16">
    <location>
        <begin position="350"/>
        <end position="393"/>
    </location>
</feature>
<dbReference type="InterPro" id="IPR003661">
    <property type="entry name" value="HisK_dim/P_dom"/>
</dbReference>
<keyword evidence="8" id="KW-0067">ATP-binding</keyword>
<dbReference type="STRING" id="115783.SAMN02745119_02370"/>
<evidence type="ECO:0000259" key="15">
    <source>
        <dbReference type="PROSITE" id="PS50110"/>
    </source>
</evidence>
<dbReference type="InterPro" id="IPR001610">
    <property type="entry name" value="PAC"/>
</dbReference>
<feature type="modified residue" description="4-aspartylphosphate" evidence="12">
    <location>
        <position position="785"/>
    </location>
</feature>
<feature type="coiled-coil region" evidence="13">
    <location>
        <begin position="462"/>
        <end position="489"/>
    </location>
</feature>
<dbReference type="SUPFAM" id="SSF55785">
    <property type="entry name" value="PYP-like sensor domain (PAS domain)"/>
    <property type="match status" value="1"/>
</dbReference>
<dbReference type="SMART" id="SM00388">
    <property type="entry name" value="HisKA"/>
    <property type="match status" value="1"/>
</dbReference>
<dbReference type="CDD" id="cd17546">
    <property type="entry name" value="REC_hyHK_CKI1_RcsC-like"/>
    <property type="match status" value="1"/>
</dbReference>
<evidence type="ECO:0000259" key="16">
    <source>
        <dbReference type="PROSITE" id="PS50112"/>
    </source>
</evidence>
<evidence type="ECO:0000256" key="3">
    <source>
        <dbReference type="ARBA" id="ARBA00012438"/>
    </source>
</evidence>
<dbReference type="SMART" id="SM00086">
    <property type="entry name" value="PAC"/>
    <property type="match status" value="1"/>
</dbReference>
<feature type="coiled-coil region" evidence="13">
    <location>
        <begin position="323"/>
        <end position="350"/>
    </location>
</feature>
<dbReference type="EC" id="2.7.13.3" evidence="3"/>
<comment type="subcellular location">
    <subcellularLocation>
        <location evidence="2">Membrane</location>
    </subcellularLocation>
</comment>
<dbReference type="Pfam" id="PF00512">
    <property type="entry name" value="HisKA"/>
    <property type="match status" value="1"/>
</dbReference>
<keyword evidence="6" id="KW-0547">Nucleotide-binding</keyword>
<name>A0A1T4QEY5_9BACT</name>
<dbReference type="PROSITE" id="PS50110">
    <property type="entry name" value="RESPONSE_REGULATORY"/>
    <property type="match status" value="1"/>
</dbReference>
<dbReference type="SUPFAM" id="SSF52172">
    <property type="entry name" value="CheY-like"/>
    <property type="match status" value="1"/>
</dbReference>
<dbReference type="Gene3D" id="3.30.565.10">
    <property type="entry name" value="Histidine kinase-like ATPase, C-terminal domain"/>
    <property type="match status" value="1"/>
</dbReference>
<dbReference type="SMART" id="SM00448">
    <property type="entry name" value="REC"/>
    <property type="match status" value="1"/>
</dbReference>
<dbReference type="AlphaFoldDB" id="A0A1T4QEY5"/>
<dbReference type="Proteomes" id="UP000190102">
    <property type="component" value="Unassembled WGS sequence"/>
</dbReference>
<proteinExistence type="predicted"/>
<evidence type="ECO:0000256" key="12">
    <source>
        <dbReference type="PROSITE-ProRule" id="PRU00169"/>
    </source>
</evidence>
<dbReference type="InterPro" id="IPR003594">
    <property type="entry name" value="HATPase_dom"/>
</dbReference>
<dbReference type="FunFam" id="1.10.287.130:FF:000038">
    <property type="entry name" value="Sensory transduction histidine kinase"/>
    <property type="match status" value="1"/>
</dbReference>
<dbReference type="SMART" id="SM00091">
    <property type="entry name" value="PAS"/>
    <property type="match status" value="1"/>
</dbReference>
<evidence type="ECO:0000313" key="17">
    <source>
        <dbReference type="EMBL" id="SKA02274.1"/>
    </source>
</evidence>
<evidence type="ECO:0000256" key="6">
    <source>
        <dbReference type="ARBA" id="ARBA00022741"/>
    </source>
</evidence>
<dbReference type="Gene3D" id="3.30.450.20">
    <property type="entry name" value="PAS domain"/>
    <property type="match status" value="1"/>
</dbReference>
<dbReference type="InterPro" id="IPR000014">
    <property type="entry name" value="PAS"/>
</dbReference>
<protein>
    <recommendedName>
        <fullName evidence="3">histidine kinase</fullName>
        <ecNumber evidence="3">2.7.13.3</ecNumber>
    </recommendedName>
</protein>
<evidence type="ECO:0000256" key="10">
    <source>
        <dbReference type="ARBA" id="ARBA00023136"/>
    </source>
</evidence>
<dbReference type="PROSITE" id="PS50112">
    <property type="entry name" value="PAS"/>
    <property type="match status" value="1"/>
</dbReference>
<dbReference type="SMART" id="SM00387">
    <property type="entry name" value="HATPase_c"/>
    <property type="match status" value="1"/>
</dbReference>
<dbReference type="GO" id="GO:0016020">
    <property type="term" value="C:membrane"/>
    <property type="evidence" value="ECO:0007669"/>
    <property type="project" value="UniProtKB-SubCell"/>
</dbReference>
<keyword evidence="10" id="KW-0472">Membrane</keyword>
<dbReference type="CDD" id="cd00130">
    <property type="entry name" value="PAS"/>
    <property type="match status" value="1"/>
</dbReference>
<dbReference type="PANTHER" id="PTHR45339:SF1">
    <property type="entry name" value="HYBRID SIGNAL TRANSDUCTION HISTIDINE KINASE J"/>
    <property type="match status" value="1"/>
</dbReference>
<accession>A0A1T4QEY5</accession>
<gene>
    <name evidence="17" type="ORF">SAMN02745119_02370</name>
</gene>
<keyword evidence="7" id="KW-0418">Kinase</keyword>
<dbReference type="CDD" id="cd16922">
    <property type="entry name" value="HATPase_EvgS-ArcB-TorS-like"/>
    <property type="match status" value="1"/>
</dbReference>
<organism evidence="17 18">
    <name type="scientific">Trichlorobacter thiogenes</name>
    <dbReference type="NCBI Taxonomy" id="115783"/>
    <lineage>
        <taxon>Bacteria</taxon>
        <taxon>Pseudomonadati</taxon>
        <taxon>Thermodesulfobacteriota</taxon>
        <taxon>Desulfuromonadia</taxon>
        <taxon>Geobacterales</taxon>
        <taxon>Geobacteraceae</taxon>
        <taxon>Trichlorobacter</taxon>
    </lineage>
</organism>
<dbReference type="SUPFAM" id="SSF55874">
    <property type="entry name" value="ATPase domain of HSP90 chaperone/DNA topoisomerase II/histidine kinase"/>
    <property type="match status" value="1"/>
</dbReference>
<dbReference type="EMBL" id="FUWR01000013">
    <property type="protein sequence ID" value="SKA02274.1"/>
    <property type="molecule type" value="Genomic_DNA"/>
</dbReference>
<dbReference type="InterPro" id="IPR004358">
    <property type="entry name" value="Sig_transdc_His_kin-like_C"/>
</dbReference>
<dbReference type="Gene3D" id="1.10.287.130">
    <property type="match status" value="1"/>
</dbReference>
<evidence type="ECO:0000256" key="2">
    <source>
        <dbReference type="ARBA" id="ARBA00004370"/>
    </source>
</evidence>
<dbReference type="InterPro" id="IPR036890">
    <property type="entry name" value="HATPase_C_sf"/>
</dbReference>
<dbReference type="GO" id="GO:0000155">
    <property type="term" value="F:phosphorelay sensor kinase activity"/>
    <property type="evidence" value="ECO:0007669"/>
    <property type="project" value="InterPro"/>
</dbReference>
<dbReference type="SUPFAM" id="SSF53850">
    <property type="entry name" value="Periplasmic binding protein-like II"/>
    <property type="match status" value="1"/>
</dbReference>
<dbReference type="Pfam" id="PF00497">
    <property type="entry name" value="SBP_bac_3"/>
    <property type="match status" value="1"/>
</dbReference>
<evidence type="ECO:0000256" key="13">
    <source>
        <dbReference type="SAM" id="Coils"/>
    </source>
</evidence>
<dbReference type="InterPro" id="IPR036097">
    <property type="entry name" value="HisK_dim/P_sf"/>
</dbReference>
<dbReference type="NCBIfam" id="TIGR00229">
    <property type="entry name" value="sensory_box"/>
    <property type="match status" value="1"/>
</dbReference>
<evidence type="ECO:0000256" key="1">
    <source>
        <dbReference type="ARBA" id="ARBA00000085"/>
    </source>
</evidence>
<dbReference type="CDD" id="cd00082">
    <property type="entry name" value="HisKA"/>
    <property type="match status" value="1"/>
</dbReference>
<comment type="catalytic activity">
    <reaction evidence="1">
        <text>ATP + protein L-histidine = ADP + protein N-phospho-L-histidine.</text>
        <dbReference type="EC" id="2.7.13.3"/>
    </reaction>
</comment>
<dbReference type="FunFam" id="3.30.565.10:FF:000010">
    <property type="entry name" value="Sensor histidine kinase RcsC"/>
    <property type="match status" value="1"/>
</dbReference>
<dbReference type="Gene3D" id="3.40.190.10">
    <property type="entry name" value="Periplasmic binding protein-like II"/>
    <property type="match status" value="2"/>
</dbReference>
<dbReference type="SMART" id="SM00062">
    <property type="entry name" value="PBPb"/>
    <property type="match status" value="1"/>
</dbReference>
<sequence>MRAGIRYLRFFIVLLLTSLLFSSAVGLAGNRSGSSSPFTPEEQAWLASHGPIVFVSQSSYPPFEFRQKDGSLDGISVELAHWMATEMGLQTRFVSMSFQEAQQAVLSGSADVITSLFYSDKRAATFSFSDPIIDVPASIFVKADRPDITRLRDLQGKRIAIQRGDYAKEFLESQGIRFELVPTENFAQATDAVIAGTADALIGDEQIVLYHLYSNRLTAKAKKVGDPLYVGKNCMATSKGNPLLASIMAKSLNHAREEGVIDGISRKWLGTGMEPKHEGIQRLIPYILHISLAGIIGTVLVLAWGVQLRRKVEEKTQELTEGKLELRMLVEQLSQTNSLLEENVRAAEEEAVRRRQIFEQSRDGIVVLDADGKVFEANRRFAEMLGYTPEELLELHVWDWDACFKQDELRLMIEQLDHSGGLFETRHRRKDGSVYDVDISSSVCYWAGQKLIDCSCRDITDRKSHEEELQKARQAADAANQAKSEFLANMSHEIRTPMNGVLGMAELLGYTELTDQQEEYLSYIKSSGDSLLALINDVLDLSKIEAGKVELENVDFSLRRAINDILNTQISLIHKKKLQMNLELPDSLPEIIRGDQLRFKQILLNLLGNAIKFTEQGSIGVAVQLLDQQQLKLLIRISVSDTGIGMTDEEQQKVFAPFSQADCSTTRKFGGTGLGLTICRQLAELMGGAISVESRLGQGSSFHLDLPFEISGADRDQPADGSGQPEQQVWSGRRLTVLVAEDNSMNQKFIVGLLNKLHLVVEVADNGREALERWKQGGIDLLLMDIQMPEMGGVEALQLLRQQEQVTAQHTPVIALTAHALRGDSERLLELGFDGYLSKPLSLKSLLTELTRVLADS</sequence>
<dbReference type="PROSITE" id="PS50109">
    <property type="entry name" value="HIS_KIN"/>
    <property type="match status" value="1"/>
</dbReference>
<dbReference type="InterPro" id="IPR001638">
    <property type="entry name" value="Solute-binding_3/MltF_N"/>
</dbReference>
<feature type="domain" description="Histidine kinase" evidence="14">
    <location>
        <begin position="489"/>
        <end position="710"/>
    </location>
</feature>
<dbReference type="Pfam" id="PF00072">
    <property type="entry name" value="Response_reg"/>
    <property type="match status" value="1"/>
</dbReference>